<dbReference type="Gene3D" id="3.40.50.2300">
    <property type="match status" value="2"/>
</dbReference>
<dbReference type="CDD" id="cd06325">
    <property type="entry name" value="PBP1_ABC_unchar_transporter"/>
    <property type="match status" value="1"/>
</dbReference>
<gene>
    <name evidence="1" type="ORF">HMPREF9098_1199</name>
</gene>
<keyword evidence="2" id="KW-1185">Reference proteome</keyword>
<dbReference type="SUPFAM" id="SSF53822">
    <property type="entry name" value="Periplasmic binding protein-like I"/>
    <property type="match status" value="1"/>
</dbReference>
<dbReference type="STRING" id="888741.HMPREF9098_1199"/>
<comment type="caution">
    <text evidence="1">The sequence shown here is derived from an EMBL/GenBank/DDBJ whole genome shotgun (WGS) entry which is preliminary data.</text>
</comment>
<evidence type="ECO:0000313" key="2">
    <source>
        <dbReference type="Proteomes" id="UP000004088"/>
    </source>
</evidence>
<evidence type="ECO:0000313" key="1">
    <source>
        <dbReference type="EMBL" id="EGC17372.1"/>
    </source>
</evidence>
<accession>F0EZB5</accession>
<dbReference type="PANTHER" id="PTHR35271:SF1">
    <property type="entry name" value="ABC TRANSPORTER, SUBSTRATE-BINDING LIPOPROTEIN"/>
    <property type="match status" value="1"/>
</dbReference>
<dbReference type="Proteomes" id="UP000004088">
    <property type="component" value="Unassembled WGS sequence"/>
</dbReference>
<dbReference type="InterPro" id="IPR007487">
    <property type="entry name" value="ABC_transpt-TYRBP-like"/>
</dbReference>
<dbReference type="EMBL" id="AEWV01000020">
    <property type="protein sequence ID" value="EGC17372.1"/>
    <property type="molecule type" value="Genomic_DNA"/>
</dbReference>
<sequence>MVFLGGSAIHKAVYFVYDDTFLKNAIFFNKYFISNRSRWKMLTRRTALLSLMAAAVLAACNQQSTGNSASAAAGNAGASAASGTKRIAVTAIVEHPALDGVRAGAIEQLKAEGFEEGKNIIIEFQSAQGNPATATQIAKKFAGDKPDVVLAISTPSAQAMAAASKNIPIVYAAVTDPVAAKLVPSWEASNTNITGVSDLLPLEPQIDLMRKLVPNLKNVGYVYSPGEINSTVVLEQLKTALSKQNINLVPVAAQRTTDILPAARSLGGKAQLIYTSLDNNVVASYESMYKAATEIKVPLVASDTGSFARGAAAVLGVNYHDIGVEAGKIIARILRGEAAGSIPSQRMSKFDLYLSPKHAREQGITIPDELLKTATQVTE</sequence>
<dbReference type="Pfam" id="PF04392">
    <property type="entry name" value="ABC_sub_bind"/>
    <property type="match status" value="1"/>
</dbReference>
<name>F0EZB5_9NEIS</name>
<dbReference type="PANTHER" id="PTHR35271">
    <property type="entry name" value="ABC TRANSPORTER, SUBSTRATE-BINDING LIPOPROTEIN-RELATED"/>
    <property type="match status" value="1"/>
</dbReference>
<dbReference type="AlphaFoldDB" id="F0EZB5"/>
<protein>
    <submittedName>
        <fullName evidence="1">ABC transporter substrate binding protein</fullName>
    </submittedName>
</protein>
<reference evidence="1 2" key="1">
    <citation type="submission" date="2011-01" db="EMBL/GenBank/DDBJ databases">
        <authorList>
            <person name="Muzny D."/>
            <person name="Qin X."/>
            <person name="Deng J."/>
            <person name="Jiang H."/>
            <person name="Liu Y."/>
            <person name="Qu J."/>
            <person name="Song X.-Z."/>
            <person name="Zhang L."/>
            <person name="Thornton R."/>
            <person name="Coyle M."/>
            <person name="Francisco L."/>
            <person name="Jackson L."/>
            <person name="Javaid M."/>
            <person name="Korchina V."/>
            <person name="Kovar C."/>
            <person name="Mata R."/>
            <person name="Mathew T."/>
            <person name="Ngo R."/>
            <person name="Nguyen L."/>
            <person name="Nguyen N."/>
            <person name="Okwuonu G."/>
            <person name="Ongeri F."/>
            <person name="Pham C."/>
            <person name="Simmons D."/>
            <person name="Wilczek-Boney K."/>
            <person name="Hale W."/>
            <person name="Jakkamsetti A."/>
            <person name="Pham P."/>
            <person name="Ruth R."/>
            <person name="San Lucas F."/>
            <person name="Warren J."/>
            <person name="Zhang J."/>
            <person name="Zhao Z."/>
            <person name="Zhou C."/>
            <person name="Zhu D."/>
            <person name="Lee S."/>
            <person name="Bess C."/>
            <person name="Blankenburg K."/>
            <person name="Forbes L."/>
            <person name="Fu Q."/>
            <person name="Gubbala S."/>
            <person name="Hirani K."/>
            <person name="Jayaseelan J.C."/>
            <person name="Lara F."/>
            <person name="Munidasa M."/>
            <person name="Palculict T."/>
            <person name="Patil S."/>
            <person name="Pu L.-L."/>
            <person name="Saada N."/>
            <person name="Tang L."/>
            <person name="Weissenberger G."/>
            <person name="Zhu Y."/>
            <person name="Hemphill L."/>
            <person name="Shang Y."/>
            <person name="Youmans B."/>
            <person name="Ayvaz T."/>
            <person name="Ross M."/>
            <person name="Santibanez J."/>
            <person name="Aqrawi P."/>
            <person name="Gross S."/>
            <person name="Joshi V."/>
            <person name="Fowler G."/>
            <person name="Nazareth L."/>
            <person name="Reid J."/>
            <person name="Worley K."/>
            <person name="Petrosino J."/>
            <person name="Highlander S."/>
            <person name="Gibbs R."/>
        </authorList>
    </citation>
    <scope>NUCLEOTIDE SEQUENCE [LARGE SCALE GENOMIC DNA]</scope>
    <source>
        <strain evidence="1 2">ATCC 33394</strain>
    </source>
</reference>
<proteinExistence type="predicted"/>
<dbReference type="InterPro" id="IPR028082">
    <property type="entry name" value="Peripla_BP_I"/>
</dbReference>
<dbReference type="HOGENOM" id="CLU_058196_0_0_4"/>
<organism evidence="1 2">
    <name type="scientific">Kingella denitrificans ATCC 33394</name>
    <dbReference type="NCBI Taxonomy" id="888741"/>
    <lineage>
        <taxon>Bacteria</taxon>
        <taxon>Pseudomonadati</taxon>
        <taxon>Pseudomonadota</taxon>
        <taxon>Betaproteobacteria</taxon>
        <taxon>Neisseriales</taxon>
        <taxon>Neisseriaceae</taxon>
        <taxon>Kingella</taxon>
    </lineage>
</organism>